<sequence>LNVTTNLADHLLFRDSDKIVIIFYYTTFLSHQNPIFPPDFVLETLGTLALLFPENDAASRKWYRK</sequence>
<gene>
    <name evidence="1" type="ORF">QBC32DRAFT_225798</name>
</gene>
<feature type="non-terminal residue" evidence="1">
    <location>
        <position position="1"/>
    </location>
</feature>
<dbReference type="EMBL" id="MU859645">
    <property type="protein sequence ID" value="KAK3946606.1"/>
    <property type="molecule type" value="Genomic_DNA"/>
</dbReference>
<comment type="caution">
    <text evidence="1">The sequence shown here is derived from an EMBL/GenBank/DDBJ whole genome shotgun (WGS) entry which is preliminary data.</text>
</comment>
<name>A0AAN6NIT5_9PEZI</name>
<dbReference type="AlphaFoldDB" id="A0AAN6NIT5"/>
<protein>
    <submittedName>
        <fullName evidence="1">Uncharacterized protein</fullName>
    </submittedName>
</protein>
<dbReference type="Proteomes" id="UP001303222">
    <property type="component" value="Unassembled WGS sequence"/>
</dbReference>
<evidence type="ECO:0000313" key="1">
    <source>
        <dbReference type="EMBL" id="KAK3946606.1"/>
    </source>
</evidence>
<reference evidence="1" key="2">
    <citation type="submission" date="2023-06" db="EMBL/GenBank/DDBJ databases">
        <authorList>
            <consortium name="Lawrence Berkeley National Laboratory"/>
            <person name="Mondo S.J."/>
            <person name="Hensen N."/>
            <person name="Bonometti L."/>
            <person name="Westerberg I."/>
            <person name="Brannstrom I.O."/>
            <person name="Guillou S."/>
            <person name="Cros-Aarteil S."/>
            <person name="Calhoun S."/>
            <person name="Haridas S."/>
            <person name="Kuo A."/>
            <person name="Pangilinan J."/>
            <person name="Riley R."/>
            <person name="Labutti K."/>
            <person name="Andreopoulos B."/>
            <person name="Lipzen A."/>
            <person name="Chen C."/>
            <person name="Yanf M."/>
            <person name="Daum C."/>
            <person name="Ng V."/>
            <person name="Clum A."/>
            <person name="Steindorff A."/>
            <person name="Ohm R."/>
            <person name="Martin F."/>
            <person name="Silar P."/>
            <person name="Natvig D."/>
            <person name="Lalanne C."/>
            <person name="Gautier V."/>
            <person name="Ament-Velasquez S.L."/>
            <person name="Kruys A."/>
            <person name="Hutchinson M.I."/>
            <person name="Powell A.J."/>
            <person name="Barry K."/>
            <person name="Miller A.N."/>
            <person name="Grigoriev I.V."/>
            <person name="Debuchy R."/>
            <person name="Gladieux P."/>
            <person name="Thoren M.H."/>
            <person name="Johannesson H."/>
        </authorList>
    </citation>
    <scope>NUCLEOTIDE SEQUENCE</scope>
    <source>
        <strain evidence="1">CBS 626.80</strain>
    </source>
</reference>
<evidence type="ECO:0000313" key="2">
    <source>
        <dbReference type="Proteomes" id="UP001303222"/>
    </source>
</evidence>
<accession>A0AAN6NIT5</accession>
<organism evidence="1 2">
    <name type="scientific">Pseudoneurospora amorphoporcata</name>
    <dbReference type="NCBI Taxonomy" id="241081"/>
    <lineage>
        <taxon>Eukaryota</taxon>
        <taxon>Fungi</taxon>
        <taxon>Dikarya</taxon>
        <taxon>Ascomycota</taxon>
        <taxon>Pezizomycotina</taxon>
        <taxon>Sordariomycetes</taxon>
        <taxon>Sordariomycetidae</taxon>
        <taxon>Sordariales</taxon>
        <taxon>Sordariaceae</taxon>
        <taxon>Pseudoneurospora</taxon>
    </lineage>
</organism>
<reference evidence="1" key="1">
    <citation type="journal article" date="2023" name="Mol. Phylogenet. Evol.">
        <title>Genome-scale phylogeny and comparative genomics of the fungal order Sordariales.</title>
        <authorList>
            <person name="Hensen N."/>
            <person name="Bonometti L."/>
            <person name="Westerberg I."/>
            <person name="Brannstrom I.O."/>
            <person name="Guillou S."/>
            <person name="Cros-Aarteil S."/>
            <person name="Calhoun S."/>
            <person name="Haridas S."/>
            <person name="Kuo A."/>
            <person name="Mondo S."/>
            <person name="Pangilinan J."/>
            <person name="Riley R."/>
            <person name="LaButti K."/>
            <person name="Andreopoulos B."/>
            <person name="Lipzen A."/>
            <person name="Chen C."/>
            <person name="Yan M."/>
            <person name="Daum C."/>
            <person name="Ng V."/>
            <person name="Clum A."/>
            <person name="Steindorff A."/>
            <person name="Ohm R.A."/>
            <person name="Martin F."/>
            <person name="Silar P."/>
            <person name="Natvig D.O."/>
            <person name="Lalanne C."/>
            <person name="Gautier V."/>
            <person name="Ament-Velasquez S.L."/>
            <person name="Kruys A."/>
            <person name="Hutchinson M.I."/>
            <person name="Powell A.J."/>
            <person name="Barry K."/>
            <person name="Miller A.N."/>
            <person name="Grigoriev I.V."/>
            <person name="Debuchy R."/>
            <person name="Gladieux P."/>
            <person name="Hiltunen Thoren M."/>
            <person name="Johannesson H."/>
        </authorList>
    </citation>
    <scope>NUCLEOTIDE SEQUENCE</scope>
    <source>
        <strain evidence="1">CBS 626.80</strain>
    </source>
</reference>
<proteinExistence type="predicted"/>
<keyword evidence="2" id="KW-1185">Reference proteome</keyword>